<feature type="transmembrane region" description="Helical" evidence="1">
    <location>
        <begin position="173"/>
        <end position="202"/>
    </location>
</feature>
<evidence type="ECO:0000313" key="3">
    <source>
        <dbReference type="EMBL" id="ADU61225.1"/>
    </source>
</evidence>
<proteinExistence type="predicted"/>
<dbReference type="Proteomes" id="UP000002191">
    <property type="component" value="Chromosome"/>
</dbReference>
<reference evidence="3 4" key="2">
    <citation type="journal article" date="2014" name="Genome Announc.">
        <title>Complete Genome Sequence of the Subsurface, Mesophilic Sulfate-Reducing Bacterium Desulfovibrio aespoeensis Aspo-2.</title>
        <authorList>
            <person name="Pedersen K."/>
            <person name="Bengtsson A."/>
            <person name="Edlund J."/>
            <person name="Rabe L."/>
            <person name="Hazen T."/>
            <person name="Chakraborty R."/>
            <person name="Goodwin L."/>
            <person name="Shapiro N."/>
        </authorList>
    </citation>
    <scope>NUCLEOTIDE SEQUENCE [LARGE SCALE GENOMIC DNA]</scope>
    <source>
        <strain evidence="4">ATCC 700646 / DSM 10631 / Aspo-2</strain>
    </source>
</reference>
<feature type="transmembrane region" description="Helical" evidence="1">
    <location>
        <begin position="143"/>
        <end position="161"/>
    </location>
</feature>
<dbReference type="eggNOG" id="COG1266">
    <property type="taxonomic scope" value="Bacteria"/>
</dbReference>
<dbReference type="InterPro" id="IPR003675">
    <property type="entry name" value="Rce1/LyrA-like_dom"/>
</dbReference>
<dbReference type="KEGG" id="das:Daes_0198"/>
<dbReference type="EMBL" id="CP002431">
    <property type="protein sequence ID" value="ADU61225.1"/>
    <property type="molecule type" value="Genomic_DNA"/>
</dbReference>
<dbReference type="AlphaFoldDB" id="E6VV74"/>
<evidence type="ECO:0000313" key="4">
    <source>
        <dbReference type="Proteomes" id="UP000002191"/>
    </source>
</evidence>
<dbReference type="GO" id="GO:0004175">
    <property type="term" value="F:endopeptidase activity"/>
    <property type="evidence" value="ECO:0007669"/>
    <property type="project" value="UniProtKB-ARBA"/>
</dbReference>
<gene>
    <name evidence="3" type="ordered locus">Daes_0198</name>
</gene>
<dbReference type="OrthoDB" id="5453376at2"/>
<feature type="domain" description="CAAX prenyl protease 2/Lysostaphin resistance protein A-like" evidence="2">
    <location>
        <begin position="116"/>
        <end position="201"/>
    </location>
</feature>
<keyword evidence="1" id="KW-0472">Membrane</keyword>
<evidence type="ECO:0000259" key="2">
    <source>
        <dbReference type="Pfam" id="PF02517"/>
    </source>
</evidence>
<evidence type="ECO:0000256" key="1">
    <source>
        <dbReference type="SAM" id="Phobius"/>
    </source>
</evidence>
<name>E6VV74_PSEA9</name>
<protein>
    <submittedName>
        <fullName evidence="3">Abortive infection protein</fullName>
    </submittedName>
</protein>
<dbReference type="Pfam" id="PF02517">
    <property type="entry name" value="Rce1-like"/>
    <property type="match status" value="1"/>
</dbReference>
<reference evidence="4" key="1">
    <citation type="submission" date="2010-12" db="EMBL/GenBank/DDBJ databases">
        <title>Complete sequence of Desulfovibrio aespoeensis Aspo-2.</title>
        <authorList>
            <consortium name="US DOE Joint Genome Institute"/>
            <person name="Lucas S."/>
            <person name="Copeland A."/>
            <person name="Lapidus A."/>
            <person name="Cheng J.-F."/>
            <person name="Goodwin L."/>
            <person name="Pitluck S."/>
            <person name="Chertkov O."/>
            <person name="Misra M."/>
            <person name="Detter J.C."/>
            <person name="Han C."/>
            <person name="Tapia R."/>
            <person name="Land M."/>
            <person name="Hauser L."/>
            <person name="Kyrpides N."/>
            <person name="Ivanova N."/>
            <person name="Ovchinnikova G."/>
            <person name="Pedersen K."/>
            <person name="Jagevall S."/>
            <person name="Hazen T."/>
            <person name="Woyke T."/>
        </authorList>
    </citation>
    <scope>NUCLEOTIDE SEQUENCE [LARGE SCALE GENOMIC DNA]</scope>
    <source>
        <strain evidence="4">ATCC 700646 / DSM 10631 / Aspo-2</strain>
    </source>
</reference>
<keyword evidence="4" id="KW-1185">Reference proteome</keyword>
<feature type="transmembrane region" description="Helical" evidence="1">
    <location>
        <begin position="69"/>
        <end position="91"/>
    </location>
</feature>
<dbReference type="GO" id="GO:0080120">
    <property type="term" value="P:CAAX-box protein maturation"/>
    <property type="evidence" value="ECO:0007669"/>
    <property type="project" value="UniProtKB-ARBA"/>
</dbReference>
<accession>E6VV74</accession>
<keyword evidence="1" id="KW-1133">Transmembrane helix</keyword>
<dbReference type="HOGENOM" id="CLU_1335724_0_0_7"/>
<feature type="transmembrane region" description="Helical" evidence="1">
    <location>
        <begin position="28"/>
        <end position="49"/>
    </location>
</feature>
<dbReference type="RefSeq" id="WP_013513162.1">
    <property type="nucleotide sequence ID" value="NC_014844.1"/>
</dbReference>
<keyword evidence="1" id="KW-0812">Transmembrane</keyword>
<dbReference type="STRING" id="643562.Daes_0198"/>
<organism evidence="3 4">
    <name type="scientific">Pseudodesulfovibrio aespoeensis (strain ATCC 700646 / DSM 10631 / Aspo-2)</name>
    <name type="common">Desulfovibrio aespoeensis</name>
    <dbReference type="NCBI Taxonomy" id="643562"/>
    <lineage>
        <taxon>Bacteria</taxon>
        <taxon>Pseudomonadati</taxon>
        <taxon>Thermodesulfobacteriota</taxon>
        <taxon>Desulfovibrionia</taxon>
        <taxon>Desulfovibrionales</taxon>
        <taxon>Desulfovibrionaceae</taxon>
    </lineage>
</organism>
<sequence>MSRAAILFLAYLPYYLNDFVNIFVADYTAWVLIDYALRLAVIGFLLCMLRRGALTRDALGLTLPPVTDFVLWTVATSAAAMAFLWLSEFVLAPYFPPGALGDVPLDTASPLFRFDATAGLVLVAVSEEMVCRGLTLSVLRPRLSIPALYAVSALLFSLMHWSLSAHTLTDALVYGLILVPATLATGSIWPSVLVHFLVNFVLYHL</sequence>